<dbReference type="GO" id="GO:0004315">
    <property type="term" value="F:3-oxoacyl-[acyl-carrier-protein] synthase activity"/>
    <property type="evidence" value="ECO:0007669"/>
    <property type="project" value="TreeGrafter"/>
</dbReference>
<dbReference type="Pfam" id="PF02801">
    <property type="entry name" value="Ketoacyl-synt_C"/>
    <property type="match status" value="1"/>
</dbReference>
<dbReference type="EMBL" id="FNYH01000010">
    <property type="protein sequence ID" value="SEI79192.1"/>
    <property type="molecule type" value="Genomic_DNA"/>
</dbReference>
<proteinExistence type="inferred from homology"/>
<keyword evidence="3 4" id="KW-0808">Transferase</keyword>
<comment type="similarity">
    <text evidence="2 4">Belongs to the thiolase-like superfamily. Beta-ketoacyl-ACP synthases family.</text>
</comment>
<evidence type="ECO:0000256" key="2">
    <source>
        <dbReference type="ARBA" id="ARBA00008467"/>
    </source>
</evidence>
<dbReference type="Pfam" id="PF00109">
    <property type="entry name" value="ketoacyl-synt"/>
    <property type="match status" value="1"/>
</dbReference>
<dbReference type="AlphaFoldDB" id="A0A1H6TTY5"/>
<dbReference type="SUPFAM" id="SSF53901">
    <property type="entry name" value="Thiolase-like"/>
    <property type="match status" value="2"/>
</dbReference>
<dbReference type="InterPro" id="IPR016039">
    <property type="entry name" value="Thiolase-like"/>
</dbReference>
<dbReference type="PANTHER" id="PTHR11712">
    <property type="entry name" value="POLYKETIDE SYNTHASE-RELATED"/>
    <property type="match status" value="1"/>
</dbReference>
<evidence type="ECO:0000256" key="3">
    <source>
        <dbReference type="ARBA" id="ARBA00022679"/>
    </source>
</evidence>
<dbReference type="InterPro" id="IPR014031">
    <property type="entry name" value="Ketoacyl_synth_C"/>
</dbReference>
<evidence type="ECO:0000256" key="4">
    <source>
        <dbReference type="RuleBase" id="RU003694"/>
    </source>
</evidence>
<dbReference type="GO" id="GO:0006633">
    <property type="term" value="P:fatty acid biosynthetic process"/>
    <property type="evidence" value="ECO:0007669"/>
    <property type="project" value="TreeGrafter"/>
</dbReference>
<dbReference type="CDD" id="cd00828">
    <property type="entry name" value="elong_cond_enzymes"/>
    <property type="match status" value="1"/>
</dbReference>
<feature type="domain" description="Ketosynthase family 3 (KS3)" evidence="5">
    <location>
        <begin position="154"/>
        <end position="548"/>
    </location>
</feature>
<dbReference type="PROSITE" id="PS52004">
    <property type="entry name" value="KS3_2"/>
    <property type="match status" value="1"/>
</dbReference>
<organism evidence="6 7">
    <name type="scientific">Allopseudospirillum japonicum</name>
    <dbReference type="NCBI Taxonomy" id="64971"/>
    <lineage>
        <taxon>Bacteria</taxon>
        <taxon>Pseudomonadati</taxon>
        <taxon>Pseudomonadota</taxon>
        <taxon>Gammaproteobacteria</taxon>
        <taxon>Oceanospirillales</taxon>
        <taxon>Oceanospirillaceae</taxon>
        <taxon>Allopseudospirillum</taxon>
    </lineage>
</organism>
<evidence type="ECO:0000259" key="5">
    <source>
        <dbReference type="PROSITE" id="PS52004"/>
    </source>
</evidence>
<accession>A0A1H6TTY5</accession>
<gene>
    <name evidence="6" type="ORF">SAMN05421831_11081</name>
</gene>
<comment type="pathway">
    <text evidence="1">Lipid metabolism; fatty acid biosynthesis.</text>
</comment>
<dbReference type="RefSeq" id="WP_317622229.1">
    <property type="nucleotide sequence ID" value="NZ_FNYH01000010.1"/>
</dbReference>
<keyword evidence="7" id="KW-1185">Reference proteome</keyword>
<reference evidence="7" key="1">
    <citation type="submission" date="2016-10" db="EMBL/GenBank/DDBJ databases">
        <authorList>
            <person name="Varghese N."/>
            <person name="Submissions S."/>
        </authorList>
    </citation>
    <scope>NUCLEOTIDE SEQUENCE [LARGE SCALE GENOMIC DNA]</scope>
    <source>
        <strain evidence="7">DSM 7165</strain>
    </source>
</reference>
<dbReference type="GO" id="GO:0005829">
    <property type="term" value="C:cytosol"/>
    <property type="evidence" value="ECO:0007669"/>
    <property type="project" value="TreeGrafter"/>
</dbReference>
<dbReference type="InterPro" id="IPR020841">
    <property type="entry name" value="PKS_Beta-ketoAc_synthase_dom"/>
</dbReference>
<evidence type="ECO:0000313" key="6">
    <source>
        <dbReference type="EMBL" id="SEI79192.1"/>
    </source>
</evidence>
<dbReference type="InterPro" id="IPR014030">
    <property type="entry name" value="Ketoacyl_synth_N"/>
</dbReference>
<dbReference type="STRING" id="64971.SAMN05421831_11081"/>
<protein>
    <submittedName>
        <fullName evidence="6">Acetoacetyl-[acyl-carrier protein] synthase</fullName>
    </submittedName>
</protein>
<evidence type="ECO:0000313" key="7">
    <source>
        <dbReference type="Proteomes" id="UP000242999"/>
    </source>
</evidence>
<dbReference type="Proteomes" id="UP000242999">
    <property type="component" value="Unassembled WGS sequence"/>
</dbReference>
<dbReference type="Gene3D" id="3.40.47.10">
    <property type="match status" value="1"/>
</dbReference>
<dbReference type="InterPro" id="IPR047224">
    <property type="entry name" value="FAS_alpha_su_C"/>
</dbReference>
<dbReference type="InterPro" id="IPR000794">
    <property type="entry name" value="Beta-ketoacyl_synthase"/>
</dbReference>
<name>A0A1H6TTY5_9GAMM</name>
<sequence length="632" mass="67748">MSQLPVIIGMGGINAAGRTSGHQGFKRTLLEVLSEQERQSTLVGLASLMGQVQFQQGQAQDAQGRALSASVIAQTYADYIQAHTLIRRIEPHLFDVNAIPAARLAKLKAEQGLKVRVRKRQLPDHIPANWQVRDVEKGEVELWIPEALDALLPDQRQALVQAAGQLPTGFDPSRLYRSAHHPRGLQMAIFAASDLLGSCGIPWEAIQARVNPDQIGVYASNSIGQLDQEGWGGLLQSFISGKRATAKQMPLGYGQMTADFINAYVLGNLGMTGGTLGACASFLYNLQAAVRDIRSGRCRAAFVGSADAPVTPEIIEGFRAMGALADDASLLALDGKTQLADDDYRRACRPFAPNCGFTIAEAAHFILLTDDSLALELGAHIHAAVPDVFVNADGFKRSISAPGIGNYLTLAKAAALGRTLVGEQGLRHGSFVHAHGTSTPKNRVTESHVINEVAKAFGITDWPVAAVKCFVGHSQGSAGADQLVSALGTWAQAWLPGIRTSTQFADDIYDSNLKLSDQHTQIDPAKTPLAFINAKGFGGNNATALLLSPQATQDLLAQRHGQAALKQHAQTHENVAAQTQAYLQAADQGEFKTLYHFGESVLEGPELVITENEIQIPGYARSVDLKLENPFL</sequence>
<evidence type="ECO:0000256" key="1">
    <source>
        <dbReference type="ARBA" id="ARBA00005194"/>
    </source>
</evidence>
<dbReference type="PANTHER" id="PTHR11712:SF336">
    <property type="entry name" value="3-OXOACYL-[ACYL-CARRIER-PROTEIN] SYNTHASE, MITOCHONDRIAL"/>
    <property type="match status" value="1"/>
</dbReference>
<dbReference type="SMART" id="SM00825">
    <property type="entry name" value="PKS_KS"/>
    <property type="match status" value="1"/>
</dbReference>